<sequence>MGEDTCDASDTLGTYDALDTYGALDTSDSDGDGDGDVFFCGVYHNHSLHNLDRSEYSFALSFLLYIRGFNILGQISNRFS</sequence>
<dbReference type="EMBL" id="QWEI01000009">
    <property type="protein sequence ID" value="RHW33956.1"/>
    <property type="molecule type" value="Genomic_DNA"/>
</dbReference>
<organism evidence="1 2">
    <name type="scientific">Ureibacillus yapensis</name>
    <dbReference type="NCBI Taxonomy" id="2304605"/>
    <lineage>
        <taxon>Bacteria</taxon>
        <taxon>Bacillati</taxon>
        <taxon>Bacillota</taxon>
        <taxon>Bacilli</taxon>
        <taxon>Bacillales</taxon>
        <taxon>Caryophanaceae</taxon>
        <taxon>Ureibacillus</taxon>
    </lineage>
</organism>
<dbReference type="Proteomes" id="UP000265692">
    <property type="component" value="Unassembled WGS sequence"/>
</dbReference>
<comment type="caution">
    <text evidence="1">The sequence shown here is derived from an EMBL/GenBank/DDBJ whole genome shotgun (WGS) entry which is preliminary data.</text>
</comment>
<evidence type="ECO:0000313" key="1">
    <source>
        <dbReference type="EMBL" id="RHW33956.1"/>
    </source>
</evidence>
<proteinExistence type="predicted"/>
<evidence type="ECO:0000313" key="2">
    <source>
        <dbReference type="Proteomes" id="UP000265692"/>
    </source>
</evidence>
<name>A0A396S480_9BACL</name>
<accession>A0A396S480</accession>
<gene>
    <name evidence="1" type="ORF">D1B33_14205</name>
</gene>
<protein>
    <submittedName>
        <fullName evidence="1">Uncharacterized protein</fullName>
    </submittedName>
</protein>
<keyword evidence="2" id="KW-1185">Reference proteome</keyword>
<reference evidence="1 2" key="1">
    <citation type="submission" date="2018-08" db="EMBL/GenBank/DDBJ databases">
        <title>Lysinibacillus sp. YLB-03 draft genome sequence.</title>
        <authorList>
            <person name="Yu L."/>
        </authorList>
    </citation>
    <scope>NUCLEOTIDE SEQUENCE [LARGE SCALE GENOMIC DNA]</scope>
    <source>
        <strain evidence="1 2">YLB-03</strain>
    </source>
</reference>
<dbReference type="AlphaFoldDB" id="A0A396S480"/>